<dbReference type="Pfam" id="PF01627">
    <property type="entry name" value="Hpt"/>
    <property type="match status" value="1"/>
</dbReference>
<evidence type="ECO:0000313" key="4">
    <source>
        <dbReference type="EMBL" id="MDF0601321.1"/>
    </source>
</evidence>
<evidence type="ECO:0000313" key="5">
    <source>
        <dbReference type="Proteomes" id="UP001220964"/>
    </source>
</evidence>
<dbReference type="InterPro" id="IPR036641">
    <property type="entry name" value="HPT_dom_sf"/>
</dbReference>
<dbReference type="AlphaFoldDB" id="A0AAE3NSQ3"/>
<dbReference type="EMBL" id="JARGYC010000025">
    <property type="protein sequence ID" value="MDF0601321.1"/>
    <property type="molecule type" value="Genomic_DNA"/>
</dbReference>
<keyword evidence="5" id="KW-1185">Reference proteome</keyword>
<dbReference type="Proteomes" id="UP001220964">
    <property type="component" value="Unassembled WGS sequence"/>
</dbReference>
<evidence type="ECO:0000259" key="3">
    <source>
        <dbReference type="PROSITE" id="PS50894"/>
    </source>
</evidence>
<evidence type="ECO:0000256" key="2">
    <source>
        <dbReference type="PROSITE-ProRule" id="PRU00110"/>
    </source>
</evidence>
<dbReference type="Gene3D" id="1.20.120.160">
    <property type="entry name" value="HPT domain"/>
    <property type="match status" value="1"/>
</dbReference>
<dbReference type="CDD" id="cd00088">
    <property type="entry name" value="HPT"/>
    <property type="match status" value="1"/>
</dbReference>
<dbReference type="InterPro" id="IPR008207">
    <property type="entry name" value="Sig_transdc_His_kin_Hpt_dom"/>
</dbReference>
<dbReference type="GO" id="GO:0004672">
    <property type="term" value="F:protein kinase activity"/>
    <property type="evidence" value="ECO:0007669"/>
    <property type="project" value="UniProtKB-ARBA"/>
</dbReference>
<keyword evidence="2" id="KW-0597">Phosphoprotein</keyword>
<dbReference type="SMART" id="SM00073">
    <property type="entry name" value="HPT"/>
    <property type="match status" value="1"/>
</dbReference>
<proteinExistence type="predicted"/>
<protein>
    <submittedName>
        <fullName evidence="4">Hpt domain-containing protein</fullName>
    </submittedName>
</protein>
<gene>
    <name evidence="4" type="ORF">P1J78_11315</name>
</gene>
<dbReference type="GO" id="GO:0000160">
    <property type="term" value="P:phosphorelay signal transduction system"/>
    <property type="evidence" value="ECO:0007669"/>
    <property type="project" value="UniProtKB-KW"/>
</dbReference>
<sequence>MIDWQRVDELRQEIGAEEFLEVVEMFVEESDEVVAELETCQGPDGLKERLHFLKGSALNLGFQQMAEICRQGERLAAAGQPERIDLAALRALYADSRAALVARLQAFPAA</sequence>
<dbReference type="SUPFAM" id="SSF47226">
    <property type="entry name" value="Histidine-containing phosphotransfer domain, HPT domain"/>
    <property type="match status" value="1"/>
</dbReference>
<organism evidence="4 5">
    <name type="scientific">Psychromarinibacter sediminicola</name>
    <dbReference type="NCBI Taxonomy" id="3033385"/>
    <lineage>
        <taxon>Bacteria</taxon>
        <taxon>Pseudomonadati</taxon>
        <taxon>Pseudomonadota</taxon>
        <taxon>Alphaproteobacteria</taxon>
        <taxon>Rhodobacterales</taxon>
        <taxon>Paracoccaceae</taxon>
        <taxon>Psychromarinibacter</taxon>
    </lineage>
</organism>
<feature type="domain" description="HPt" evidence="3">
    <location>
        <begin position="12"/>
        <end position="107"/>
    </location>
</feature>
<feature type="modified residue" description="Phosphohistidine" evidence="2">
    <location>
        <position position="51"/>
    </location>
</feature>
<dbReference type="RefSeq" id="WP_275567461.1">
    <property type="nucleotide sequence ID" value="NZ_JARGYC010000025.1"/>
</dbReference>
<evidence type="ECO:0000256" key="1">
    <source>
        <dbReference type="ARBA" id="ARBA00023012"/>
    </source>
</evidence>
<comment type="caution">
    <text evidence="4">The sequence shown here is derived from an EMBL/GenBank/DDBJ whole genome shotgun (WGS) entry which is preliminary data.</text>
</comment>
<dbReference type="PROSITE" id="PS50894">
    <property type="entry name" value="HPT"/>
    <property type="match status" value="1"/>
</dbReference>
<accession>A0AAE3NSQ3</accession>
<name>A0AAE3NSQ3_9RHOB</name>
<keyword evidence="1" id="KW-0902">Two-component regulatory system</keyword>
<reference evidence="4" key="1">
    <citation type="submission" date="2023-03" db="EMBL/GenBank/DDBJ databases">
        <title>Multiphase analysis and comparison of six strains from genera Psychromarinibacter, Lutimaribacter, and Maritimibacter, including a novel species: Psychromarinibacter sediminicola sp. nov.</title>
        <authorList>
            <person name="Wang Y.-H."/>
            <person name="Ye M.-Q."/>
            <person name="Du Z.-J."/>
        </authorList>
    </citation>
    <scope>NUCLEOTIDE SEQUENCE</scope>
    <source>
        <strain evidence="4">C21-152</strain>
    </source>
</reference>